<evidence type="ECO:0000259" key="2">
    <source>
        <dbReference type="Pfam" id="PF04213"/>
    </source>
</evidence>
<organism evidence="3 4">
    <name type="scientific">Leucobacter ruminantium</name>
    <dbReference type="NCBI Taxonomy" id="1289170"/>
    <lineage>
        <taxon>Bacteria</taxon>
        <taxon>Bacillati</taxon>
        <taxon>Actinomycetota</taxon>
        <taxon>Actinomycetes</taxon>
        <taxon>Micrococcales</taxon>
        <taxon>Microbacteriaceae</taxon>
        <taxon>Leucobacter</taxon>
    </lineage>
</organism>
<evidence type="ECO:0000256" key="1">
    <source>
        <dbReference type="SAM" id="Phobius"/>
    </source>
</evidence>
<accession>A0A939LVS5</accession>
<proteinExistence type="predicted"/>
<evidence type="ECO:0000313" key="3">
    <source>
        <dbReference type="EMBL" id="MBO1805331.1"/>
    </source>
</evidence>
<dbReference type="RefSeq" id="WP_208045812.1">
    <property type="nucleotide sequence ID" value="NZ_JAGDYL010000012.1"/>
</dbReference>
<dbReference type="Pfam" id="PF04213">
    <property type="entry name" value="HtaA"/>
    <property type="match status" value="1"/>
</dbReference>
<dbReference type="EMBL" id="JAGDYL010000012">
    <property type="protein sequence ID" value="MBO1805331.1"/>
    <property type="molecule type" value="Genomic_DNA"/>
</dbReference>
<comment type="caution">
    <text evidence="3">The sequence shown here is derived from an EMBL/GenBank/DDBJ whole genome shotgun (WGS) entry which is preliminary data.</text>
</comment>
<name>A0A939LVS5_9MICO</name>
<protein>
    <submittedName>
        <fullName evidence="3">HtaA domain-containing protein</fullName>
    </submittedName>
</protein>
<feature type="domain" description="Htaa" evidence="2">
    <location>
        <begin position="65"/>
        <end position="227"/>
    </location>
</feature>
<dbReference type="AlphaFoldDB" id="A0A939LVS5"/>
<feature type="transmembrane region" description="Helical" evidence="1">
    <location>
        <begin position="265"/>
        <end position="286"/>
    </location>
</feature>
<dbReference type="Proteomes" id="UP000664398">
    <property type="component" value="Unassembled WGS sequence"/>
</dbReference>
<sequence>MRITQPRTEVETRAESEAEIRRTLTVWKGLIAAGSLAVALLAAPAAASAAPLPAEGSGDCSVDSAELRWGVKESFRSYISGSIANGEWTVSDDMRYETPEFIWDQSRGEVEGSLDSGAISFTGAVHFTGHDGALQFDLRDPVIEFEGVDTAYLALTVGATDQGDAAAVQAASVRVAKMDLEGSLSTAGSELEIAGAVPRLTSEGAAAFNGDYGSYVAGDELDPVTLTATVSGCELGESAAATAETEEPTAGPAAPAEEGSAQIPWLPIVVGAVALVVIGITVGMLIGGRKRPAPHAPQAEDGETPAE</sequence>
<keyword evidence="1" id="KW-0812">Transmembrane</keyword>
<evidence type="ECO:0000313" key="4">
    <source>
        <dbReference type="Proteomes" id="UP000664398"/>
    </source>
</evidence>
<keyword evidence="4" id="KW-1185">Reference proteome</keyword>
<dbReference type="InterPro" id="IPR007331">
    <property type="entry name" value="Htaa"/>
</dbReference>
<gene>
    <name evidence="3" type="ORF">J4H91_08365</name>
</gene>
<keyword evidence="1" id="KW-1133">Transmembrane helix</keyword>
<keyword evidence="1" id="KW-0472">Membrane</keyword>
<reference evidence="3" key="1">
    <citation type="submission" date="2021-03" db="EMBL/GenBank/DDBJ databases">
        <title>Leucobacter chromiisoli sp. nov., isolated from chromium-containing soil of chemical plant.</title>
        <authorList>
            <person name="Xu Z."/>
        </authorList>
    </citation>
    <scope>NUCLEOTIDE SEQUENCE</scope>
    <source>
        <strain evidence="3">A2</strain>
    </source>
</reference>